<accession>A0A9P6ENK8</accession>
<comment type="caution">
    <text evidence="2">The sequence shown here is derived from an EMBL/GenBank/DDBJ whole genome shotgun (WGS) entry which is preliminary data.</text>
</comment>
<protein>
    <submittedName>
        <fullName evidence="2">Uncharacterized protein</fullName>
    </submittedName>
</protein>
<feature type="transmembrane region" description="Helical" evidence="1">
    <location>
        <begin position="15"/>
        <end position="34"/>
    </location>
</feature>
<keyword evidence="1" id="KW-0472">Membrane</keyword>
<feature type="transmembrane region" description="Helical" evidence="1">
    <location>
        <begin position="88"/>
        <end position="112"/>
    </location>
</feature>
<dbReference type="EMBL" id="MU157829">
    <property type="protein sequence ID" value="KAF9533048.1"/>
    <property type="molecule type" value="Genomic_DNA"/>
</dbReference>
<dbReference type="OrthoDB" id="3066754at2759"/>
<evidence type="ECO:0000313" key="3">
    <source>
        <dbReference type="Proteomes" id="UP000807306"/>
    </source>
</evidence>
<reference evidence="2" key="1">
    <citation type="submission" date="2020-11" db="EMBL/GenBank/DDBJ databases">
        <authorList>
            <consortium name="DOE Joint Genome Institute"/>
            <person name="Ahrendt S."/>
            <person name="Riley R."/>
            <person name="Andreopoulos W."/>
            <person name="Labutti K."/>
            <person name="Pangilinan J."/>
            <person name="Ruiz-Duenas F.J."/>
            <person name="Barrasa J.M."/>
            <person name="Sanchez-Garcia M."/>
            <person name="Camarero S."/>
            <person name="Miyauchi S."/>
            <person name="Serrano A."/>
            <person name="Linde D."/>
            <person name="Babiker R."/>
            <person name="Drula E."/>
            <person name="Ayuso-Fernandez I."/>
            <person name="Pacheco R."/>
            <person name="Padilla G."/>
            <person name="Ferreira P."/>
            <person name="Barriuso J."/>
            <person name="Kellner H."/>
            <person name="Castanera R."/>
            <person name="Alfaro M."/>
            <person name="Ramirez L."/>
            <person name="Pisabarro A.G."/>
            <person name="Kuo A."/>
            <person name="Tritt A."/>
            <person name="Lipzen A."/>
            <person name="He G."/>
            <person name="Yan M."/>
            <person name="Ng V."/>
            <person name="Cullen D."/>
            <person name="Martin F."/>
            <person name="Rosso M.-N."/>
            <person name="Henrissat B."/>
            <person name="Hibbett D."/>
            <person name="Martinez A.T."/>
            <person name="Grigoriev I.V."/>
        </authorList>
    </citation>
    <scope>NUCLEOTIDE SEQUENCE</scope>
    <source>
        <strain evidence="2">CBS 506.95</strain>
    </source>
</reference>
<organism evidence="2 3">
    <name type="scientific">Crepidotus variabilis</name>
    <dbReference type="NCBI Taxonomy" id="179855"/>
    <lineage>
        <taxon>Eukaryota</taxon>
        <taxon>Fungi</taxon>
        <taxon>Dikarya</taxon>
        <taxon>Basidiomycota</taxon>
        <taxon>Agaricomycotina</taxon>
        <taxon>Agaricomycetes</taxon>
        <taxon>Agaricomycetidae</taxon>
        <taxon>Agaricales</taxon>
        <taxon>Agaricineae</taxon>
        <taxon>Crepidotaceae</taxon>
        <taxon>Crepidotus</taxon>
    </lineage>
</organism>
<evidence type="ECO:0000256" key="1">
    <source>
        <dbReference type="SAM" id="Phobius"/>
    </source>
</evidence>
<gene>
    <name evidence="2" type="ORF">CPB83DRAFT_845731</name>
</gene>
<feature type="transmembrane region" description="Helical" evidence="1">
    <location>
        <begin position="611"/>
        <end position="634"/>
    </location>
</feature>
<keyword evidence="1" id="KW-1133">Transmembrane helix</keyword>
<dbReference type="AlphaFoldDB" id="A0A9P6ENK8"/>
<sequence>MHFYVLSDELTTGQVTFIFRVAIQVLSFVGLFLLGKIILGNVPNVAPVETHDTFNRIVGSSTATWRTILWIKKRLVNKSYDSVYRTRLLFAFFLWLCYGLFISLSDVGFIGLQACSVPFPSFHDSPASIHSDADARVLVLNTMIQGTDPSTVRSLRCDSATASTVNGNETAHQCNAWNNSTYNDISAFISLNLTDTDALMFKNFGQPQPTIDPKSPVYYFGARGTTESQAKVSDGLAVIPHPTGVRMLVGSPDLGKNETVSIPKSMAVELSFGCLPLGIFGEKTPPIAGSSLKQNITSFFIPDPLYKPSLAAQYAGPDQLFDPLVNAANSVRQLALSSYNKTGISSQGYYQYDDVIVPSYTWRTQVQTWINNDLDLDSVLRACSDEVHAALNVTTTNQSLRNTLLPRACDQIIFSGSLAEEGNILLRSRAMICAAATAVNMVQSTLWTDGDGVLTATLSPLPSHLYELSADTPFNSVHDTIHRYTLSDNPSGNLTHYILQNIHKDFARPIDGLFYGSESVGFSISQLGNTAVGVWLNQGEEVIIDGAFFSLDVAGGADDRMATVVTKWAGEYIASVVLSSFALVGYTAVNKPQLRIDSLGGRKAVCYQPQYVAGFIPLLLAAFVILVWSLVMLIKSQFRGVKMWEKRYGGLGPAIVTATLDRKLKLDEPLEWEDFGEKSHLYAISSTTVDRYADE</sequence>
<name>A0A9P6ENK8_9AGAR</name>
<proteinExistence type="predicted"/>
<evidence type="ECO:0000313" key="2">
    <source>
        <dbReference type="EMBL" id="KAF9533048.1"/>
    </source>
</evidence>
<keyword evidence="3" id="KW-1185">Reference proteome</keyword>
<keyword evidence="1" id="KW-0812">Transmembrane</keyword>
<dbReference type="Proteomes" id="UP000807306">
    <property type="component" value="Unassembled WGS sequence"/>
</dbReference>